<protein>
    <submittedName>
        <fullName evidence="6">Biotin-dependent carboxyltransferase family protein</fullName>
    </submittedName>
</protein>
<gene>
    <name evidence="6" type="ORF">GCM10009675_06460</name>
</gene>
<feature type="domain" description="Carboxyltransferase" evidence="5">
    <location>
        <begin position="25"/>
        <end position="295"/>
    </location>
</feature>
<dbReference type="PANTHER" id="PTHR43309">
    <property type="entry name" value="5-OXOPROLINASE SUBUNIT C"/>
    <property type="match status" value="1"/>
</dbReference>
<dbReference type="InterPro" id="IPR003778">
    <property type="entry name" value="CT_A_B"/>
</dbReference>
<dbReference type="PANTHER" id="PTHR43309:SF3">
    <property type="entry name" value="5-OXOPROLINASE SUBUNIT C"/>
    <property type="match status" value="1"/>
</dbReference>
<dbReference type="InterPro" id="IPR052708">
    <property type="entry name" value="PxpC"/>
</dbReference>
<evidence type="ECO:0000256" key="1">
    <source>
        <dbReference type="ARBA" id="ARBA00022741"/>
    </source>
</evidence>
<reference evidence="7" key="1">
    <citation type="journal article" date="2019" name="Int. J. Syst. Evol. Microbiol.">
        <title>The Global Catalogue of Microorganisms (GCM) 10K type strain sequencing project: providing services to taxonomists for standard genome sequencing and annotation.</title>
        <authorList>
            <consortium name="The Broad Institute Genomics Platform"/>
            <consortium name="The Broad Institute Genome Sequencing Center for Infectious Disease"/>
            <person name="Wu L."/>
            <person name="Ma J."/>
        </authorList>
    </citation>
    <scope>NUCLEOTIDE SEQUENCE [LARGE SCALE GENOMIC DNA]</scope>
    <source>
        <strain evidence="7">JCM 13022</strain>
    </source>
</reference>
<keyword evidence="7" id="KW-1185">Reference proteome</keyword>
<accession>A0ABP4FRX1</accession>
<feature type="region of interest" description="Disordered" evidence="4">
    <location>
        <begin position="283"/>
        <end position="314"/>
    </location>
</feature>
<evidence type="ECO:0000256" key="4">
    <source>
        <dbReference type="SAM" id="MobiDB-lite"/>
    </source>
</evidence>
<dbReference type="Pfam" id="PF02626">
    <property type="entry name" value="CT_A_B"/>
    <property type="match status" value="1"/>
</dbReference>
<dbReference type="SMART" id="SM00797">
    <property type="entry name" value="AHS2"/>
    <property type="match status" value="1"/>
</dbReference>
<dbReference type="Proteomes" id="UP001500467">
    <property type="component" value="Unassembled WGS sequence"/>
</dbReference>
<evidence type="ECO:0000256" key="3">
    <source>
        <dbReference type="ARBA" id="ARBA00022840"/>
    </source>
</evidence>
<dbReference type="InterPro" id="IPR029000">
    <property type="entry name" value="Cyclophilin-like_dom_sf"/>
</dbReference>
<evidence type="ECO:0000313" key="7">
    <source>
        <dbReference type="Proteomes" id="UP001500467"/>
    </source>
</evidence>
<dbReference type="SUPFAM" id="SSF50891">
    <property type="entry name" value="Cyclophilin-like"/>
    <property type="match status" value="1"/>
</dbReference>
<name>A0ABP4FRX1_9PSEU</name>
<dbReference type="EMBL" id="BAAALM010000003">
    <property type="protein sequence ID" value="GAA1194376.1"/>
    <property type="molecule type" value="Genomic_DNA"/>
</dbReference>
<dbReference type="NCBIfam" id="TIGR00724">
    <property type="entry name" value="urea_amlyse_rel"/>
    <property type="match status" value="1"/>
</dbReference>
<evidence type="ECO:0000259" key="5">
    <source>
        <dbReference type="SMART" id="SM00797"/>
    </source>
</evidence>
<dbReference type="RefSeq" id="WP_253859933.1">
    <property type="nucleotide sequence ID" value="NZ_BAAALM010000003.1"/>
</dbReference>
<dbReference type="Gene3D" id="2.40.100.10">
    <property type="entry name" value="Cyclophilin-like"/>
    <property type="match status" value="1"/>
</dbReference>
<keyword evidence="2" id="KW-0378">Hydrolase</keyword>
<sequence>MTDLDVLAPGPLATVQDLGRPGNAGIGVGLSGAADGGSLRLANRLVGNDEDAACVEVTFGGFAARARTPLTVAVTGAPCPVTVDGRGAAPDSVLRVPAGAEIRLGTPARGLRSYLAVRGGLTVPAVLGSRSTDLLSGLGPQLLREGDVLPVGPAPARFPVIDGAPGRAIADSEAPLRVVPGPRDDWFTSRALATLLTEPYTVTSECDRVGARLDGPELARAGVGELPSEGMVPGALQVPPSGKPTLFLADHPVTGGYPVIAVVVTSDVDAAAQLRPGMRVRFVRDRTANRATSRPGAARPSPHLPATSNSGRSS</sequence>
<keyword evidence="1" id="KW-0547">Nucleotide-binding</keyword>
<proteinExistence type="predicted"/>
<comment type="caution">
    <text evidence="6">The sequence shown here is derived from an EMBL/GenBank/DDBJ whole genome shotgun (WGS) entry which is preliminary data.</text>
</comment>
<keyword evidence="3" id="KW-0067">ATP-binding</keyword>
<evidence type="ECO:0000313" key="6">
    <source>
        <dbReference type="EMBL" id="GAA1194376.1"/>
    </source>
</evidence>
<organism evidence="6 7">
    <name type="scientific">Prauserella alba</name>
    <dbReference type="NCBI Taxonomy" id="176898"/>
    <lineage>
        <taxon>Bacteria</taxon>
        <taxon>Bacillati</taxon>
        <taxon>Actinomycetota</taxon>
        <taxon>Actinomycetes</taxon>
        <taxon>Pseudonocardiales</taxon>
        <taxon>Pseudonocardiaceae</taxon>
        <taxon>Prauserella</taxon>
    </lineage>
</organism>
<evidence type="ECO:0000256" key="2">
    <source>
        <dbReference type="ARBA" id="ARBA00022801"/>
    </source>
</evidence>